<organism evidence="4 5">
    <name type="scientific">Pseudonocardia endophytica</name>
    <dbReference type="NCBI Taxonomy" id="401976"/>
    <lineage>
        <taxon>Bacteria</taxon>
        <taxon>Bacillati</taxon>
        <taxon>Actinomycetota</taxon>
        <taxon>Actinomycetes</taxon>
        <taxon>Pseudonocardiales</taxon>
        <taxon>Pseudonocardiaceae</taxon>
        <taxon>Pseudonocardia</taxon>
    </lineage>
</organism>
<dbReference type="RefSeq" id="WP_132430753.1">
    <property type="nucleotide sequence ID" value="NZ_SMFZ01000002.1"/>
</dbReference>
<keyword evidence="2" id="KW-0597">Phosphoprotein</keyword>
<dbReference type="InterPro" id="IPR009081">
    <property type="entry name" value="PP-bd_ACP"/>
</dbReference>
<keyword evidence="1" id="KW-0596">Phosphopantetheine</keyword>
<dbReference type="Pfam" id="PF00550">
    <property type="entry name" value="PP-binding"/>
    <property type="match status" value="1"/>
</dbReference>
<dbReference type="Proteomes" id="UP000295560">
    <property type="component" value="Unassembled WGS sequence"/>
</dbReference>
<feature type="domain" description="Carrier" evidence="3">
    <location>
        <begin position="4"/>
        <end position="80"/>
    </location>
</feature>
<dbReference type="SUPFAM" id="SSF47336">
    <property type="entry name" value="ACP-like"/>
    <property type="match status" value="1"/>
</dbReference>
<keyword evidence="5" id="KW-1185">Reference proteome</keyword>
<protein>
    <submittedName>
        <fullName evidence="4">Act minimal PKS acyl carrier protein</fullName>
    </submittedName>
</protein>
<dbReference type="InterPro" id="IPR036736">
    <property type="entry name" value="ACP-like_sf"/>
</dbReference>
<evidence type="ECO:0000256" key="2">
    <source>
        <dbReference type="ARBA" id="ARBA00022553"/>
    </source>
</evidence>
<dbReference type="PROSITE" id="PS50075">
    <property type="entry name" value="CARRIER"/>
    <property type="match status" value="1"/>
</dbReference>
<dbReference type="InterPro" id="IPR006162">
    <property type="entry name" value="Ppantetheine_attach_site"/>
</dbReference>
<sequence length="80" mass="8776">MTERLTLTDLTRILREGAGTDEGVDLDANILDVEFDSLGYDSIAVLETAARISREYGIHLDDDALAESRTPRALLALANR</sequence>
<evidence type="ECO:0000256" key="1">
    <source>
        <dbReference type="ARBA" id="ARBA00022450"/>
    </source>
</evidence>
<dbReference type="Gene3D" id="1.10.1200.10">
    <property type="entry name" value="ACP-like"/>
    <property type="match status" value="1"/>
</dbReference>
<dbReference type="OrthoDB" id="3537906at2"/>
<evidence type="ECO:0000313" key="5">
    <source>
        <dbReference type="Proteomes" id="UP000295560"/>
    </source>
</evidence>
<gene>
    <name evidence="4" type="ORF">EV378_6084</name>
</gene>
<dbReference type="AlphaFoldDB" id="A0A4V6NDF3"/>
<accession>A0A4V6NDF3</accession>
<reference evidence="4 5" key="1">
    <citation type="submission" date="2019-03" db="EMBL/GenBank/DDBJ databases">
        <title>Sequencing the genomes of 1000 actinobacteria strains.</title>
        <authorList>
            <person name="Klenk H.-P."/>
        </authorList>
    </citation>
    <scope>NUCLEOTIDE SEQUENCE [LARGE SCALE GENOMIC DNA]</scope>
    <source>
        <strain evidence="4 5">DSM 44969</strain>
    </source>
</reference>
<evidence type="ECO:0000259" key="3">
    <source>
        <dbReference type="PROSITE" id="PS50075"/>
    </source>
</evidence>
<proteinExistence type="predicted"/>
<comment type="caution">
    <text evidence="4">The sequence shown here is derived from an EMBL/GenBank/DDBJ whole genome shotgun (WGS) entry which is preliminary data.</text>
</comment>
<name>A0A4V6NDF3_PSEEN</name>
<evidence type="ECO:0000313" key="4">
    <source>
        <dbReference type="EMBL" id="TCK22086.1"/>
    </source>
</evidence>
<dbReference type="PROSITE" id="PS00012">
    <property type="entry name" value="PHOSPHOPANTETHEINE"/>
    <property type="match status" value="1"/>
</dbReference>
<dbReference type="EMBL" id="SMFZ01000002">
    <property type="protein sequence ID" value="TCK22086.1"/>
    <property type="molecule type" value="Genomic_DNA"/>
</dbReference>